<dbReference type="GeneID" id="129604300"/>
<feature type="region of interest" description="Disordered" evidence="2">
    <location>
        <begin position="160"/>
        <end position="183"/>
    </location>
</feature>
<sequence>MLTPVETDKLLEAQQVRSSSRERRLTEKGQEMHEQEARKTEKAFNKAYDSWKQTAKEIRVRLKSYCSLEDLGKSQRDIKAGHAIVQKHYETILRNHTSAPDIVKRMDACVTLTAETCELVSKRLESIDEAFNDQLEKERVRMVLNKEEYGSVFGNTNTETVISESARGSDSDSNITSRSSTKRADAEADLAAKLEQAKAVQRIQAQQAKLNKMESEWKLKESQMLSEIRQREAEMKSKLEDEQLRLQQMQAENEVKVAAARVRVYNIFDSVENNEEESDYKILPSCQNVKIETPLNPQAAEFQRQHATLEAQSTQDAVSLAQAIASSLTLNRLPVPEPTVFTGDPLKFLDWKLSFTTLIDQKPLPVSEKMLYLKSYLAGEAQKAVKGFFYRNTEDAYNGAWTVLQDRYGSPFIIQRAFRDKLTKWPKIAANDPPCTQGFCRLPPRLC</sequence>
<dbReference type="PANTHER" id="PTHR47331">
    <property type="entry name" value="PHD-TYPE DOMAIN-CONTAINING PROTEIN"/>
    <property type="match status" value="1"/>
</dbReference>
<dbReference type="RefSeq" id="XP_055366079.1">
    <property type="nucleotide sequence ID" value="XM_055510104.1"/>
</dbReference>
<dbReference type="OrthoDB" id="10051210at2759"/>
<proteinExistence type="predicted"/>
<dbReference type="InterPro" id="IPR005312">
    <property type="entry name" value="DUF1759"/>
</dbReference>
<feature type="coiled-coil region" evidence="1">
    <location>
        <begin position="191"/>
        <end position="252"/>
    </location>
</feature>
<evidence type="ECO:0000256" key="2">
    <source>
        <dbReference type="SAM" id="MobiDB-lite"/>
    </source>
</evidence>
<keyword evidence="1" id="KW-0175">Coiled coil</keyword>
<evidence type="ECO:0000313" key="4">
    <source>
        <dbReference type="RefSeq" id="XP_055366079.1"/>
    </source>
</evidence>
<accession>A0A9W2XWW5</accession>
<dbReference type="Proteomes" id="UP000515150">
    <property type="component" value="Chromosome 1"/>
</dbReference>
<protein>
    <submittedName>
        <fullName evidence="4 5">Titin homolog</fullName>
    </submittedName>
</protein>
<reference evidence="4 5" key="1">
    <citation type="submission" date="2025-04" db="UniProtKB">
        <authorList>
            <consortium name="RefSeq"/>
        </authorList>
    </citation>
    <scope>IDENTIFICATION</scope>
</reference>
<evidence type="ECO:0000313" key="3">
    <source>
        <dbReference type="Proteomes" id="UP000515150"/>
    </source>
</evidence>
<evidence type="ECO:0000256" key="1">
    <source>
        <dbReference type="SAM" id="Coils"/>
    </source>
</evidence>
<feature type="region of interest" description="Disordered" evidence="2">
    <location>
        <begin position="1"/>
        <end position="41"/>
    </location>
</feature>
<name>A0A9W2XWW5_BETSP</name>
<organism evidence="3 4">
    <name type="scientific">Betta splendens</name>
    <name type="common">Siamese fighting fish</name>
    <dbReference type="NCBI Taxonomy" id="158456"/>
    <lineage>
        <taxon>Eukaryota</taxon>
        <taxon>Metazoa</taxon>
        <taxon>Chordata</taxon>
        <taxon>Craniata</taxon>
        <taxon>Vertebrata</taxon>
        <taxon>Euteleostomi</taxon>
        <taxon>Actinopterygii</taxon>
        <taxon>Neopterygii</taxon>
        <taxon>Teleostei</taxon>
        <taxon>Neoteleostei</taxon>
        <taxon>Acanthomorphata</taxon>
        <taxon>Anabantaria</taxon>
        <taxon>Anabantiformes</taxon>
        <taxon>Anabantoidei</taxon>
        <taxon>Osphronemidae</taxon>
        <taxon>Betta</taxon>
    </lineage>
</organism>
<gene>
    <name evidence="4 5" type="primary">LOC129604300</name>
</gene>
<evidence type="ECO:0000313" key="5">
    <source>
        <dbReference type="RefSeq" id="XP_055366080.1"/>
    </source>
</evidence>
<feature type="compositionally biased region" description="Basic and acidic residues" evidence="2">
    <location>
        <begin position="1"/>
        <end position="11"/>
    </location>
</feature>
<dbReference type="Pfam" id="PF03564">
    <property type="entry name" value="DUF1759"/>
    <property type="match status" value="1"/>
</dbReference>
<dbReference type="KEGG" id="bspl:129604300"/>
<dbReference type="RefSeq" id="XP_055366080.1">
    <property type="nucleotide sequence ID" value="XM_055510105.1"/>
</dbReference>
<keyword evidence="3" id="KW-1185">Reference proteome</keyword>
<feature type="compositionally biased region" description="Basic and acidic residues" evidence="2">
    <location>
        <begin position="19"/>
        <end position="41"/>
    </location>
</feature>
<dbReference type="AlphaFoldDB" id="A0A9W2XWW5"/>
<dbReference type="PANTHER" id="PTHR47331:SF5">
    <property type="entry name" value="RIBONUCLEASE H"/>
    <property type="match status" value="1"/>
</dbReference>